<dbReference type="GO" id="GO:0005634">
    <property type="term" value="C:nucleus"/>
    <property type="evidence" value="ECO:0007669"/>
    <property type="project" value="TreeGrafter"/>
</dbReference>
<dbReference type="InterPro" id="IPR021998">
    <property type="entry name" value="Alfin_N"/>
</dbReference>
<protein>
    <submittedName>
        <fullName evidence="3">Alfin</fullName>
    </submittedName>
</protein>
<reference evidence="3 4" key="2">
    <citation type="journal article" date="2014" name="BMC Genomics">
        <title>An improved genome of the model marine alga Ostreococcus tauri unfolds by assessing Illumina de novo assemblies.</title>
        <authorList>
            <person name="Blanc-Mathieu R."/>
            <person name="Verhelst B."/>
            <person name="Derelle E."/>
            <person name="Rombauts S."/>
            <person name="Bouget F.Y."/>
            <person name="Carre I."/>
            <person name="Chateau A."/>
            <person name="Eyre-Walker A."/>
            <person name="Grimsley N."/>
            <person name="Moreau H."/>
            <person name="Piegu B."/>
            <person name="Rivals E."/>
            <person name="Schackwitz W."/>
            <person name="Van de Peer Y."/>
            <person name="Piganeau G."/>
        </authorList>
    </citation>
    <scope>NUCLEOTIDE SEQUENCE [LARGE SCALE GENOMIC DNA]</scope>
    <source>
        <strain evidence="4">OTTH 0595 / CCAP 157/2 / RCC745</strain>
    </source>
</reference>
<keyword evidence="4" id="KW-1185">Reference proteome</keyword>
<dbReference type="InterPro" id="IPR045104">
    <property type="entry name" value="Alfin"/>
</dbReference>
<gene>
    <name evidence="3" type="ORF">OT_ostta14g00400</name>
</gene>
<organism evidence="3 4">
    <name type="scientific">Ostreococcus tauri</name>
    <name type="common">Marine green alga</name>
    <dbReference type="NCBI Taxonomy" id="70448"/>
    <lineage>
        <taxon>Eukaryota</taxon>
        <taxon>Viridiplantae</taxon>
        <taxon>Chlorophyta</taxon>
        <taxon>Mamiellophyceae</taxon>
        <taxon>Mamiellales</taxon>
        <taxon>Bathycoccaceae</taxon>
        <taxon>Ostreococcus</taxon>
    </lineage>
</organism>
<dbReference type="GO" id="GO:0006355">
    <property type="term" value="P:regulation of DNA-templated transcription"/>
    <property type="evidence" value="ECO:0007669"/>
    <property type="project" value="InterPro"/>
</dbReference>
<evidence type="ECO:0000313" key="4">
    <source>
        <dbReference type="Proteomes" id="UP000009170"/>
    </source>
</evidence>
<dbReference type="GeneID" id="9837643"/>
<feature type="region of interest" description="Disordered" evidence="1">
    <location>
        <begin position="138"/>
        <end position="181"/>
    </location>
</feature>
<dbReference type="InParanoid" id="A0A096PAJ6"/>
<evidence type="ECO:0000313" key="3">
    <source>
        <dbReference type="EMBL" id="CEG01971.1"/>
    </source>
</evidence>
<dbReference type="STRING" id="70448.A0A096PAJ6"/>
<dbReference type="PANTHER" id="PTHR12321:SF98">
    <property type="entry name" value="PHD FINGER PROTEIN ALFIN-LIKE 5"/>
    <property type="match status" value="1"/>
</dbReference>
<evidence type="ECO:0000259" key="2">
    <source>
        <dbReference type="Pfam" id="PF12165"/>
    </source>
</evidence>
<dbReference type="Proteomes" id="UP000009170">
    <property type="component" value="Unassembled WGS sequence"/>
</dbReference>
<dbReference type="OrthoDB" id="495896at2759"/>
<accession>A0A096PAJ6</accession>
<dbReference type="Gene3D" id="2.30.30.140">
    <property type="match status" value="1"/>
</dbReference>
<feature type="compositionally biased region" description="Low complexity" evidence="1">
    <location>
        <begin position="146"/>
        <end position="166"/>
    </location>
</feature>
<sequence length="264" mass="29210">MEAPRTVDEVYQNFAMRRQGLVKALTDDVEAFYAQCDPDKENLCLYGNPDGTWEVQLPAEEVPPELPEPALGINFARDGMQRKDWLALVAVHGDAWLMAVAFYYGAKFDAKKRDALFAKINGVSTVYETLCAAHGRDDKAHESEASARNGGSSNGGAKARGGDAARSNGVKAKKVKIDPADAQGFNKPSPGFILEPSQPLSELKNAQIELFWPDDNLWYRAEVISLNERNRTAKVLYATSDVETLDLDELIQEGHVNIRRDPQQ</sequence>
<feature type="domain" description="Alfin N-terminal" evidence="2">
    <location>
        <begin position="6"/>
        <end position="131"/>
    </location>
</feature>
<dbReference type="AlphaFoldDB" id="A0A096PAJ6"/>
<evidence type="ECO:0000256" key="1">
    <source>
        <dbReference type="SAM" id="MobiDB-lite"/>
    </source>
</evidence>
<name>A0A096PAJ6_OSTTA</name>
<dbReference type="EMBL" id="CAID01000014">
    <property type="protein sequence ID" value="CEG01971.1"/>
    <property type="molecule type" value="Genomic_DNA"/>
</dbReference>
<dbReference type="RefSeq" id="XP_022841278.1">
    <property type="nucleotide sequence ID" value="XM_022982497.1"/>
</dbReference>
<dbReference type="GO" id="GO:0042393">
    <property type="term" value="F:histone binding"/>
    <property type="evidence" value="ECO:0007669"/>
    <property type="project" value="InterPro"/>
</dbReference>
<comment type="caution">
    <text evidence="3">The sequence shown here is derived from an EMBL/GenBank/DDBJ whole genome shotgun (WGS) entry which is preliminary data.</text>
</comment>
<dbReference type="Pfam" id="PF12165">
    <property type="entry name" value="Alfin"/>
    <property type="match status" value="1"/>
</dbReference>
<dbReference type="PANTHER" id="PTHR12321">
    <property type="entry name" value="CPG BINDING PROTEIN"/>
    <property type="match status" value="1"/>
</dbReference>
<dbReference type="KEGG" id="ota:OT_ostta14g00400"/>
<proteinExistence type="predicted"/>
<dbReference type="GO" id="GO:0003712">
    <property type="term" value="F:transcription coregulator activity"/>
    <property type="evidence" value="ECO:0007669"/>
    <property type="project" value="TreeGrafter"/>
</dbReference>
<dbReference type="FunCoup" id="A0A096PAJ6">
    <property type="interactions" value="1033"/>
</dbReference>
<dbReference type="GO" id="GO:0000976">
    <property type="term" value="F:transcription cis-regulatory region binding"/>
    <property type="evidence" value="ECO:0007669"/>
    <property type="project" value="TreeGrafter"/>
</dbReference>
<reference evidence="4" key="1">
    <citation type="journal article" date="2006" name="Proc. Natl. Acad. Sci. U.S.A.">
        <title>Genome analysis of the smallest free-living eukaryote Ostreococcus tauri unveils many unique features.</title>
        <authorList>
            <person name="Derelle E."/>
            <person name="Ferraz C."/>
            <person name="Rombauts S."/>
            <person name="Rouze P."/>
            <person name="Worden A.Z."/>
            <person name="Robbens S."/>
            <person name="Partensky F."/>
            <person name="Degroeve S."/>
            <person name="Echeynie S."/>
            <person name="Cooke R."/>
            <person name="Saeys Y."/>
            <person name="Wuyts J."/>
            <person name="Jabbari K."/>
            <person name="Bowler C."/>
            <person name="Panaud O."/>
            <person name="Piegu B."/>
            <person name="Ball S.G."/>
            <person name="Ral J.-P."/>
            <person name="Bouget F.-Y."/>
            <person name="Piganeau G."/>
            <person name="De Baets B."/>
            <person name="Picard A."/>
            <person name="Delseny M."/>
            <person name="Demaille J."/>
            <person name="Van de Peer Y."/>
            <person name="Moreau H."/>
        </authorList>
    </citation>
    <scope>NUCLEOTIDE SEQUENCE [LARGE SCALE GENOMIC DNA]</scope>
    <source>
        <strain evidence="4">OTTH 0595 / CCAP 157/2 / RCC745</strain>
    </source>
</reference>